<evidence type="ECO:0000256" key="5">
    <source>
        <dbReference type="ARBA" id="ARBA00022777"/>
    </source>
</evidence>
<evidence type="ECO:0000313" key="8">
    <source>
        <dbReference type="EMBL" id="RZB39257.1"/>
    </source>
</evidence>
<comment type="caution">
    <text evidence="8">The sequence shown here is derived from an EMBL/GenBank/DDBJ whole genome shotgun (WGS) entry which is preliminary data.</text>
</comment>
<evidence type="ECO:0000256" key="2">
    <source>
        <dbReference type="ARBA" id="ARBA00022527"/>
    </source>
</evidence>
<dbReference type="EMBL" id="QDEB01129886">
    <property type="protein sequence ID" value="RZB39257.1"/>
    <property type="molecule type" value="Genomic_DNA"/>
</dbReference>
<dbReference type="GO" id="GO:0007254">
    <property type="term" value="P:JNK cascade"/>
    <property type="evidence" value="ECO:0007669"/>
    <property type="project" value="TreeGrafter"/>
</dbReference>
<sequence length="234" mass="26354">MEVICSLLPGADEPLQIIDGDEVEYEEIEEYEAFPEEIEQFPANTNGDNGVKSLPQPTPDMSQPLNLEIDPNAWKLTDFNMQLRTMPGFDKMVPKNGSKNTTVEAGIQSTTNTPDGTDPDLDKMYLLLEPHLRPATPDAENPQSVALFEEHKQLAQEYLKVQTELAYLSQKKNKLLAAQSQEQQTQRKTLKELQAEKESLVLVRELLSRQKENNASRSSMDNWVLVPRGGDNAE</sequence>
<evidence type="ECO:0000256" key="4">
    <source>
        <dbReference type="ARBA" id="ARBA00022741"/>
    </source>
</evidence>
<dbReference type="OrthoDB" id="8866809at2759"/>
<keyword evidence="9" id="KW-1185">Reference proteome</keyword>
<keyword evidence="4" id="KW-0547">Nucleotide-binding</keyword>
<dbReference type="GO" id="GO:0004709">
    <property type="term" value="F:MAP kinase kinase kinase activity"/>
    <property type="evidence" value="ECO:0007669"/>
    <property type="project" value="TreeGrafter"/>
</dbReference>
<evidence type="ECO:0000256" key="3">
    <source>
        <dbReference type="ARBA" id="ARBA00022679"/>
    </source>
</evidence>
<evidence type="ECO:0000256" key="6">
    <source>
        <dbReference type="ARBA" id="ARBA00022840"/>
    </source>
</evidence>
<keyword evidence="6" id="KW-0067">ATP-binding</keyword>
<proteinExistence type="inferred from homology"/>
<dbReference type="PANTHER" id="PTHR46716:SF1">
    <property type="entry name" value="MITOGEN-ACTIVATED PROTEIN KINASE KINASE KINASE 7"/>
    <property type="match status" value="1"/>
</dbReference>
<reference evidence="8 9" key="1">
    <citation type="submission" date="2017-03" db="EMBL/GenBank/DDBJ databases">
        <title>Genome of the blue death feigning beetle - Asbolus verrucosus.</title>
        <authorList>
            <person name="Rider S.D."/>
        </authorList>
    </citation>
    <scope>NUCLEOTIDE SEQUENCE [LARGE SCALE GENOMIC DNA]</scope>
    <source>
        <strain evidence="8">Butters</strain>
        <tissue evidence="8">Head and leg muscle</tissue>
    </source>
</reference>
<dbReference type="Proteomes" id="UP000292052">
    <property type="component" value="Unassembled WGS sequence"/>
</dbReference>
<evidence type="ECO:0000313" key="9">
    <source>
        <dbReference type="Proteomes" id="UP000292052"/>
    </source>
</evidence>
<evidence type="ECO:0000256" key="1">
    <source>
        <dbReference type="ARBA" id="ARBA00006529"/>
    </source>
</evidence>
<dbReference type="PANTHER" id="PTHR46716">
    <property type="entry name" value="MITOGEN-ACTIVATED PROTEIN KINASE KINASE KINASE 7"/>
    <property type="match status" value="1"/>
</dbReference>
<dbReference type="GO" id="GO:0005524">
    <property type="term" value="F:ATP binding"/>
    <property type="evidence" value="ECO:0007669"/>
    <property type="project" value="UniProtKB-KW"/>
</dbReference>
<dbReference type="GO" id="GO:0043123">
    <property type="term" value="P:positive regulation of canonical NF-kappaB signal transduction"/>
    <property type="evidence" value="ECO:0007669"/>
    <property type="project" value="TreeGrafter"/>
</dbReference>
<name>A0A482V7T6_ASBVE</name>
<dbReference type="STRING" id="1661398.A0A482V7T6"/>
<accession>A0A482V7T6</accession>
<keyword evidence="5 8" id="KW-0418">Kinase</keyword>
<protein>
    <submittedName>
        <fullName evidence="8">Mitogen-activated protein kinase kinase kinase 7</fullName>
    </submittedName>
</protein>
<feature type="region of interest" description="Disordered" evidence="7">
    <location>
        <begin position="209"/>
        <end position="234"/>
    </location>
</feature>
<keyword evidence="2" id="KW-0723">Serine/threonine-protein kinase</keyword>
<dbReference type="GO" id="GO:0006955">
    <property type="term" value="P:immune response"/>
    <property type="evidence" value="ECO:0007669"/>
    <property type="project" value="TreeGrafter"/>
</dbReference>
<comment type="similarity">
    <text evidence="1">Belongs to the protein kinase superfamily. STE Ser/Thr protein kinase family. MAP kinase kinase kinase subfamily.</text>
</comment>
<dbReference type="AlphaFoldDB" id="A0A482V7T6"/>
<keyword evidence="3" id="KW-0808">Transferase</keyword>
<gene>
    <name evidence="8" type="ORF">BDFB_007636</name>
</gene>
<organism evidence="8 9">
    <name type="scientific">Asbolus verrucosus</name>
    <name type="common">Desert ironclad beetle</name>
    <dbReference type="NCBI Taxonomy" id="1661398"/>
    <lineage>
        <taxon>Eukaryota</taxon>
        <taxon>Metazoa</taxon>
        <taxon>Ecdysozoa</taxon>
        <taxon>Arthropoda</taxon>
        <taxon>Hexapoda</taxon>
        <taxon>Insecta</taxon>
        <taxon>Pterygota</taxon>
        <taxon>Neoptera</taxon>
        <taxon>Endopterygota</taxon>
        <taxon>Coleoptera</taxon>
        <taxon>Polyphaga</taxon>
        <taxon>Cucujiformia</taxon>
        <taxon>Tenebrionidae</taxon>
        <taxon>Pimeliinae</taxon>
        <taxon>Asbolus</taxon>
    </lineage>
</organism>
<evidence type="ECO:0000256" key="7">
    <source>
        <dbReference type="SAM" id="MobiDB-lite"/>
    </source>
</evidence>